<dbReference type="InterPro" id="IPR017970">
    <property type="entry name" value="Homeobox_CS"/>
</dbReference>
<evidence type="ECO:0000256" key="2">
    <source>
        <dbReference type="ARBA" id="ARBA00010341"/>
    </source>
</evidence>
<dbReference type="GO" id="GO:0000977">
    <property type="term" value="F:RNA polymerase II transcription regulatory region sequence-specific DNA binding"/>
    <property type="evidence" value="ECO:0007669"/>
    <property type="project" value="TreeGrafter"/>
</dbReference>
<proteinExistence type="inferred from homology"/>
<reference evidence="11" key="1">
    <citation type="submission" date="2025-08" db="UniProtKB">
        <authorList>
            <consortium name="RefSeq"/>
        </authorList>
    </citation>
    <scope>IDENTIFICATION</scope>
    <source>
        <tissue evidence="11">Sperm</tissue>
    </source>
</reference>
<dbReference type="PROSITE" id="PS00027">
    <property type="entry name" value="HOMEOBOX_1"/>
    <property type="match status" value="1"/>
</dbReference>
<feature type="compositionally biased region" description="Pro residues" evidence="8">
    <location>
        <begin position="114"/>
        <end position="128"/>
    </location>
</feature>
<feature type="domain" description="Homeobox" evidence="9">
    <location>
        <begin position="245"/>
        <end position="305"/>
    </location>
</feature>
<dbReference type="PROSITE" id="PS50071">
    <property type="entry name" value="HOMEOBOX_2"/>
    <property type="match status" value="1"/>
</dbReference>
<dbReference type="InterPro" id="IPR001356">
    <property type="entry name" value="HD"/>
</dbReference>
<feature type="compositionally biased region" description="Low complexity" evidence="8">
    <location>
        <begin position="181"/>
        <end position="190"/>
    </location>
</feature>
<dbReference type="PRINTS" id="PR00031">
    <property type="entry name" value="HTHREPRESSR"/>
</dbReference>
<evidence type="ECO:0000256" key="1">
    <source>
        <dbReference type="ARBA" id="ARBA00004123"/>
    </source>
</evidence>
<dbReference type="KEGG" id="pmrn:116943566"/>
<gene>
    <name evidence="11" type="primary">LOC116943566</name>
</gene>
<dbReference type="GO" id="GO:0009948">
    <property type="term" value="P:anterior/posterior axis specification"/>
    <property type="evidence" value="ECO:0007669"/>
    <property type="project" value="TreeGrafter"/>
</dbReference>
<dbReference type="InterPro" id="IPR047152">
    <property type="entry name" value="Caudal_homeobox"/>
</dbReference>
<dbReference type="InterPro" id="IPR009057">
    <property type="entry name" value="Homeodomain-like_sf"/>
</dbReference>
<dbReference type="GO" id="GO:0005634">
    <property type="term" value="C:nucleus"/>
    <property type="evidence" value="ECO:0007669"/>
    <property type="project" value="UniProtKB-SubCell"/>
</dbReference>
<feature type="compositionally biased region" description="Low complexity" evidence="8">
    <location>
        <begin position="129"/>
        <end position="141"/>
    </location>
</feature>
<dbReference type="GO" id="GO:0030154">
    <property type="term" value="P:cell differentiation"/>
    <property type="evidence" value="ECO:0007669"/>
    <property type="project" value="TreeGrafter"/>
</dbReference>
<dbReference type="SMART" id="SM00389">
    <property type="entry name" value="HOX"/>
    <property type="match status" value="1"/>
</dbReference>
<evidence type="ECO:0000313" key="10">
    <source>
        <dbReference type="Proteomes" id="UP001318040"/>
    </source>
</evidence>
<feature type="DNA-binding region" description="Homeobox" evidence="6">
    <location>
        <begin position="247"/>
        <end position="306"/>
    </location>
</feature>
<dbReference type="CDD" id="cd00086">
    <property type="entry name" value="homeodomain"/>
    <property type="match status" value="1"/>
</dbReference>
<comment type="subcellular location">
    <subcellularLocation>
        <location evidence="1 6 7">Nucleus</location>
    </subcellularLocation>
</comment>
<dbReference type="PANTHER" id="PTHR24332:SF9">
    <property type="entry name" value="HOMEOTIC PROTEIN CAUDAL"/>
    <property type="match status" value="1"/>
</dbReference>
<evidence type="ECO:0000256" key="6">
    <source>
        <dbReference type="PROSITE-ProRule" id="PRU00108"/>
    </source>
</evidence>
<feature type="region of interest" description="Disordered" evidence="8">
    <location>
        <begin position="39"/>
        <end position="226"/>
    </location>
</feature>
<dbReference type="GO" id="GO:0009887">
    <property type="term" value="P:animal organ morphogenesis"/>
    <property type="evidence" value="ECO:0007669"/>
    <property type="project" value="TreeGrafter"/>
</dbReference>
<accession>A0AAJ7WWH8</accession>
<keyword evidence="10" id="KW-1185">Reference proteome</keyword>
<dbReference type="RefSeq" id="XP_032812392.1">
    <property type="nucleotide sequence ID" value="XM_032956501.1"/>
</dbReference>
<dbReference type="PRINTS" id="PR00024">
    <property type="entry name" value="HOMEOBOX"/>
</dbReference>
<name>A0AAJ7WWH8_PETMA</name>
<evidence type="ECO:0000256" key="3">
    <source>
        <dbReference type="ARBA" id="ARBA00023125"/>
    </source>
</evidence>
<keyword evidence="4 6" id="KW-0371">Homeobox</keyword>
<evidence type="ECO:0000256" key="4">
    <source>
        <dbReference type="ARBA" id="ARBA00023155"/>
    </source>
</evidence>
<protein>
    <submittedName>
        <fullName evidence="11">Homeobox protein CDX-1-like isoform X1</fullName>
    </submittedName>
</protein>
<evidence type="ECO:0000259" key="9">
    <source>
        <dbReference type="PROSITE" id="PS50071"/>
    </source>
</evidence>
<dbReference type="GO" id="GO:0000981">
    <property type="term" value="F:DNA-binding transcription factor activity, RNA polymerase II-specific"/>
    <property type="evidence" value="ECO:0007669"/>
    <property type="project" value="InterPro"/>
</dbReference>
<keyword evidence="3 6" id="KW-0238">DNA-binding</keyword>
<comment type="similarity">
    <text evidence="2">Belongs to the Caudal homeobox family.</text>
</comment>
<dbReference type="InterPro" id="IPR020479">
    <property type="entry name" value="HD_metazoa"/>
</dbReference>
<dbReference type="PANTHER" id="PTHR24332">
    <property type="entry name" value="HOMEOBOX PROTEIN CDX"/>
    <property type="match status" value="1"/>
</dbReference>
<evidence type="ECO:0000256" key="7">
    <source>
        <dbReference type="RuleBase" id="RU000682"/>
    </source>
</evidence>
<dbReference type="Proteomes" id="UP001318040">
    <property type="component" value="Chromosome 18"/>
</dbReference>
<evidence type="ECO:0000313" key="11">
    <source>
        <dbReference type="RefSeq" id="XP_032812392.1"/>
    </source>
</evidence>
<feature type="compositionally biased region" description="Basic residues" evidence="8">
    <location>
        <begin position="60"/>
        <end position="82"/>
    </location>
</feature>
<dbReference type="FunFam" id="1.10.10.60:FF:000089">
    <property type="entry name" value="Caudal type homeobox 4"/>
    <property type="match status" value="1"/>
</dbReference>
<dbReference type="Pfam" id="PF00046">
    <property type="entry name" value="Homeodomain"/>
    <property type="match status" value="1"/>
</dbReference>
<dbReference type="InterPro" id="IPR000047">
    <property type="entry name" value="HTH_motif"/>
</dbReference>
<dbReference type="Gene3D" id="1.10.10.60">
    <property type="entry name" value="Homeodomain-like"/>
    <property type="match status" value="1"/>
</dbReference>
<organism evidence="10 11">
    <name type="scientific">Petromyzon marinus</name>
    <name type="common">Sea lamprey</name>
    <dbReference type="NCBI Taxonomy" id="7757"/>
    <lineage>
        <taxon>Eukaryota</taxon>
        <taxon>Metazoa</taxon>
        <taxon>Chordata</taxon>
        <taxon>Craniata</taxon>
        <taxon>Vertebrata</taxon>
        <taxon>Cyclostomata</taxon>
        <taxon>Hyperoartia</taxon>
        <taxon>Petromyzontiformes</taxon>
        <taxon>Petromyzontidae</taxon>
        <taxon>Petromyzon</taxon>
    </lineage>
</organism>
<sequence length="366" mass="40923">MYVSYLLEKDVAMYSNHMRHAGLNHQNFSASATAQYTDYGSYHHPHHHHAVPDASGVHGTHSHHPHHHPHHHHPHHSHHSSHHPPPPKPSWHSPYASGREDVWTGYSLAGQGVAPPPSPAPPPPPPSTAAPQPSSQPPSAAGGVSMVIIQQQQQQQSTPSPPSHMGAPYSPPLTDYSGAPQQQQQQQQQQHAHSLGVHVGYLPVMSGGMGGAQGEESSPDSVRKSPYDWMRRNVQPAPSISGKTRTKDKYRAVYSDHQRFELEKEFHFNRYINIRRKAEIAASLGLTERQVKIWFQNRRAKERKLIKKQLQQQQHQQQQHQQQQQQSVIQTAIVTGHDGTLHDPDSLVSVPGMNDVHVVNIETVQR</sequence>
<dbReference type="SUPFAM" id="SSF46689">
    <property type="entry name" value="Homeodomain-like"/>
    <property type="match status" value="1"/>
</dbReference>
<keyword evidence="5 6" id="KW-0539">Nucleus</keyword>
<dbReference type="AlphaFoldDB" id="A0AAJ7WWH8"/>
<evidence type="ECO:0000256" key="5">
    <source>
        <dbReference type="ARBA" id="ARBA00023242"/>
    </source>
</evidence>
<evidence type="ECO:0000256" key="8">
    <source>
        <dbReference type="SAM" id="MobiDB-lite"/>
    </source>
</evidence>